<dbReference type="EMBL" id="PPSX01000128">
    <property type="protein sequence ID" value="RZQ51219.1"/>
    <property type="molecule type" value="Genomic_DNA"/>
</dbReference>
<gene>
    <name evidence="1" type="ORF">C1E23_20670</name>
</gene>
<sequence length="343" mass="39131">MDDFTLEHHSIHHLNLTDEALVKPTVPTEESDIETFGKDVLQGVFDSTRGQAYKFASDTEEVATLVTGMMNGGWAVSCEKIAKRLLRSEISRQEELGNFQEVKKGSLLQMKVSSEDSQYIIFTKVDHGKYMDERDSKIHFGLPFEKRVQKTCVFKFNGGDAPVSINIFDSNRKISKYWWKDFLCCESLRSPQLNTKTAFDAVDAVLSRNLKQQSKPDYTYLRNNVITHFRSNESIAYDDFVEDVVRSYVPINSNVNIGEIADKIAELPEKKGFDTQFEVDNKSISARIRRVVVLAENFELNIKGDIPDLDALVDTGEDDEGKYLKIYSEEGFAEFNRVKRDGQ</sequence>
<evidence type="ECO:0008006" key="3">
    <source>
        <dbReference type="Google" id="ProtNLM"/>
    </source>
</evidence>
<accession>A0A4Q7IIL0</accession>
<proteinExistence type="predicted"/>
<dbReference type="RefSeq" id="WP_130257353.1">
    <property type="nucleotide sequence ID" value="NZ_PPSX01000128.1"/>
</dbReference>
<dbReference type="Proteomes" id="UP000291338">
    <property type="component" value="Unassembled WGS sequence"/>
</dbReference>
<dbReference type="AlphaFoldDB" id="A0A4Q7IIL0"/>
<comment type="caution">
    <text evidence="1">The sequence shown here is derived from an EMBL/GenBank/DDBJ whole genome shotgun (WGS) entry which is preliminary data.</text>
</comment>
<evidence type="ECO:0000313" key="2">
    <source>
        <dbReference type="Proteomes" id="UP000291338"/>
    </source>
</evidence>
<dbReference type="InterPro" id="IPR007358">
    <property type="entry name" value="Nucleoid_associated_NdpA"/>
</dbReference>
<name>A0A4Q7IIL0_9GAMM</name>
<reference evidence="1 2" key="1">
    <citation type="submission" date="2018-01" db="EMBL/GenBank/DDBJ databases">
        <title>Co-occurrence of chitin degradation, pigmentation and bioactivity in marine Pseudoalteromonas.</title>
        <authorList>
            <person name="Paulsen S."/>
            <person name="Gram L."/>
            <person name="Machado H."/>
        </authorList>
    </citation>
    <scope>NUCLEOTIDE SEQUENCE [LARGE SCALE GENOMIC DNA]</scope>
    <source>
        <strain evidence="1 2">S3898</strain>
    </source>
</reference>
<organism evidence="1 2">
    <name type="scientific">Pseudoalteromonas phenolica</name>
    <dbReference type="NCBI Taxonomy" id="161398"/>
    <lineage>
        <taxon>Bacteria</taxon>
        <taxon>Pseudomonadati</taxon>
        <taxon>Pseudomonadota</taxon>
        <taxon>Gammaproteobacteria</taxon>
        <taxon>Alteromonadales</taxon>
        <taxon>Pseudoalteromonadaceae</taxon>
        <taxon>Pseudoalteromonas</taxon>
    </lineage>
</organism>
<dbReference type="GO" id="GO:0009295">
    <property type="term" value="C:nucleoid"/>
    <property type="evidence" value="ECO:0007669"/>
    <property type="project" value="InterPro"/>
</dbReference>
<protein>
    <recommendedName>
        <fullName evidence="3">Nucleoid-associated protein</fullName>
    </recommendedName>
</protein>
<dbReference type="Pfam" id="PF04245">
    <property type="entry name" value="NA37"/>
    <property type="match status" value="1"/>
</dbReference>
<evidence type="ECO:0000313" key="1">
    <source>
        <dbReference type="EMBL" id="RZQ51219.1"/>
    </source>
</evidence>